<evidence type="ECO:0000256" key="16">
    <source>
        <dbReference type="ARBA" id="ARBA00023180"/>
    </source>
</evidence>
<evidence type="ECO:0000256" key="15">
    <source>
        <dbReference type="ARBA" id="ARBA00023136"/>
    </source>
</evidence>
<dbReference type="InterPro" id="IPR008271">
    <property type="entry name" value="Ser/Thr_kinase_AS"/>
</dbReference>
<feature type="region of interest" description="Disordered" evidence="21">
    <location>
        <begin position="527"/>
        <end position="551"/>
    </location>
</feature>
<feature type="region of interest" description="Disordered" evidence="21">
    <location>
        <begin position="857"/>
        <end position="885"/>
    </location>
</feature>
<evidence type="ECO:0000256" key="3">
    <source>
        <dbReference type="ARBA" id="ARBA00022527"/>
    </source>
</evidence>
<reference evidence="23" key="2">
    <citation type="submission" date="2025-09" db="UniProtKB">
        <authorList>
            <consortium name="Ensembl"/>
        </authorList>
    </citation>
    <scope>IDENTIFICATION</scope>
</reference>
<name>A0A8C4R6R5_EPTBU</name>
<dbReference type="GO" id="GO:0004694">
    <property type="term" value="F:eukaryotic translation initiation factor 2alpha kinase activity"/>
    <property type="evidence" value="ECO:0007669"/>
    <property type="project" value="TreeGrafter"/>
</dbReference>
<dbReference type="Gene3D" id="3.30.200.20">
    <property type="entry name" value="Phosphorylase Kinase, domain 1"/>
    <property type="match status" value="1"/>
</dbReference>
<dbReference type="AlphaFoldDB" id="A0A8C4R6R5"/>
<evidence type="ECO:0000256" key="6">
    <source>
        <dbReference type="ARBA" id="ARBA00022692"/>
    </source>
</evidence>
<dbReference type="FunFam" id="3.30.200.20:FF:000193">
    <property type="entry name" value="Eukaryotic translation initiation factor 2-alpha kinase 3"/>
    <property type="match status" value="1"/>
</dbReference>
<dbReference type="SUPFAM" id="SSF56112">
    <property type="entry name" value="Protein kinase-like (PK-like)"/>
    <property type="match status" value="1"/>
</dbReference>
<feature type="domain" description="Protein kinase" evidence="22">
    <location>
        <begin position="375"/>
        <end position="855"/>
    </location>
</feature>
<dbReference type="FunFam" id="1.10.510.10:FF:000251">
    <property type="entry name" value="eukaryotic translation initiation factor 2-alpha kinase 3"/>
    <property type="match status" value="1"/>
</dbReference>
<keyword evidence="8 20" id="KW-0547">Nucleotide-binding</keyword>
<dbReference type="GeneTree" id="ENSGT00940000158121"/>
<keyword evidence="3" id="KW-0723">Serine/threonine-protein kinase</keyword>
<evidence type="ECO:0000256" key="14">
    <source>
        <dbReference type="ARBA" id="ARBA00023016"/>
    </source>
</evidence>
<evidence type="ECO:0000256" key="20">
    <source>
        <dbReference type="PROSITE-ProRule" id="PRU10141"/>
    </source>
</evidence>
<dbReference type="PANTHER" id="PTHR11042">
    <property type="entry name" value="EUKARYOTIC TRANSLATION INITIATION FACTOR 2-ALPHA KINASE EIF2-ALPHA KINASE -RELATED"/>
    <property type="match status" value="1"/>
</dbReference>
<dbReference type="GO" id="GO:0005634">
    <property type="term" value="C:nucleus"/>
    <property type="evidence" value="ECO:0007669"/>
    <property type="project" value="TreeGrafter"/>
</dbReference>
<dbReference type="GO" id="GO:0006986">
    <property type="term" value="P:response to unfolded protein"/>
    <property type="evidence" value="ECO:0007669"/>
    <property type="project" value="UniProtKB-KW"/>
</dbReference>
<evidence type="ECO:0000256" key="18">
    <source>
        <dbReference type="ARBA" id="ARBA00037982"/>
    </source>
</evidence>
<keyword evidence="7" id="KW-0732">Signal</keyword>
<feature type="binding site" evidence="20">
    <location>
        <position position="404"/>
    </location>
    <ligand>
        <name>ATP</name>
        <dbReference type="ChEBI" id="CHEBI:30616"/>
    </ligand>
</feature>
<evidence type="ECO:0000256" key="2">
    <source>
        <dbReference type="ARBA" id="ARBA00012513"/>
    </source>
</evidence>
<dbReference type="PROSITE" id="PS50011">
    <property type="entry name" value="PROTEIN_KINASE_DOM"/>
    <property type="match status" value="1"/>
</dbReference>
<keyword evidence="6" id="KW-0812">Transmembrane</keyword>
<evidence type="ECO:0000256" key="13">
    <source>
        <dbReference type="ARBA" id="ARBA00022989"/>
    </source>
</evidence>
<organism evidence="23 24">
    <name type="scientific">Eptatretus burgeri</name>
    <name type="common">Inshore hagfish</name>
    <dbReference type="NCBI Taxonomy" id="7764"/>
    <lineage>
        <taxon>Eukaryota</taxon>
        <taxon>Metazoa</taxon>
        <taxon>Chordata</taxon>
        <taxon>Craniata</taxon>
        <taxon>Vertebrata</taxon>
        <taxon>Cyclostomata</taxon>
        <taxon>Myxini</taxon>
        <taxon>Myxiniformes</taxon>
        <taxon>Myxinidae</taxon>
        <taxon>Eptatretinae</taxon>
        <taxon>Eptatretus</taxon>
    </lineage>
</organism>
<evidence type="ECO:0000256" key="9">
    <source>
        <dbReference type="ARBA" id="ARBA00022777"/>
    </source>
</evidence>
<keyword evidence="9" id="KW-0418">Kinase</keyword>
<keyword evidence="17" id="KW-0834">Unfolded protein response</keyword>
<dbReference type="GO" id="GO:0005789">
    <property type="term" value="C:endoplasmic reticulum membrane"/>
    <property type="evidence" value="ECO:0007669"/>
    <property type="project" value="UniProtKB-SubCell"/>
</dbReference>
<protein>
    <recommendedName>
        <fullName evidence="2">non-specific serine/threonine protein kinase</fullName>
        <ecNumber evidence="2">2.7.11.1</ecNumber>
    </recommendedName>
    <alternativeName>
        <fullName evidence="19">PRKR-like endoplasmic reticulum kinase</fullName>
    </alternativeName>
</protein>
<evidence type="ECO:0000256" key="11">
    <source>
        <dbReference type="ARBA" id="ARBA00022840"/>
    </source>
</evidence>
<keyword evidence="5" id="KW-0808">Transferase</keyword>
<proteinExistence type="inferred from homology"/>
<dbReference type="PROSITE" id="PS00107">
    <property type="entry name" value="PROTEIN_KINASE_ATP"/>
    <property type="match status" value="1"/>
</dbReference>
<keyword evidence="12" id="KW-0810">Translation regulation</keyword>
<evidence type="ECO:0000313" key="24">
    <source>
        <dbReference type="Proteomes" id="UP000694388"/>
    </source>
</evidence>
<dbReference type="EC" id="2.7.11.1" evidence="2"/>
<dbReference type="PROSITE" id="PS00108">
    <property type="entry name" value="PROTEIN_KINASE_ST"/>
    <property type="match status" value="1"/>
</dbReference>
<evidence type="ECO:0000256" key="7">
    <source>
        <dbReference type="ARBA" id="ARBA00022729"/>
    </source>
</evidence>
<keyword evidence="4" id="KW-0597">Phosphoprotein</keyword>
<dbReference type="SMART" id="SM00220">
    <property type="entry name" value="S_TKc"/>
    <property type="match status" value="1"/>
</dbReference>
<dbReference type="InterPro" id="IPR000719">
    <property type="entry name" value="Prot_kinase_dom"/>
</dbReference>
<dbReference type="OMA" id="YASEYIN"/>
<evidence type="ECO:0000256" key="8">
    <source>
        <dbReference type="ARBA" id="ARBA00022741"/>
    </source>
</evidence>
<evidence type="ECO:0000256" key="12">
    <source>
        <dbReference type="ARBA" id="ARBA00022845"/>
    </source>
</evidence>
<evidence type="ECO:0000256" key="17">
    <source>
        <dbReference type="ARBA" id="ARBA00023230"/>
    </source>
</evidence>
<dbReference type="Gene3D" id="1.10.510.10">
    <property type="entry name" value="Transferase(Phosphotransferase) domain 1"/>
    <property type="match status" value="1"/>
</dbReference>
<keyword evidence="11 20" id="KW-0067">ATP-binding</keyword>
<feature type="region of interest" description="Disordered" evidence="21">
    <location>
        <begin position="589"/>
        <end position="615"/>
    </location>
</feature>
<comment type="similarity">
    <text evidence="18">Belongs to the protein kinase superfamily. Ser/Thr protein kinase family. GCN2 subfamily.</text>
</comment>
<dbReference type="Pfam" id="PF00069">
    <property type="entry name" value="Pkinase"/>
    <property type="match status" value="2"/>
</dbReference>
<evidence type="ECO:0000256" key="21">
    <source>
        <dbReference type="SAM" id="MobiDB-lite"/>
    </source>
</evidence>
<dbReference type="InterPro" id="IPR050339">
    <property type="entry name" value="CC_SR_Kinase"/>
</dbReference>
<accession>A0A8C4R6R5</accession>
<sequence>MLIQRVQKTVRAVMPRTGAEKWNFSVGQYDVMFCRGSSSSFDFMPGATRGAWPGSFCSERGTEPKRELQDLDIFLKLSVPDGKIMALTNKGEIDWQYKFDSPVVAAWLLKGGKIFSISLFDQSNVPALDPGRKGNWCNQEDREEDLVEQARSVVEASVYLGMYEGQMYIQASSAVTRRVSMAAQKWASDPGGYSSGLIPIPRVKWKPFRATAVTLTPTDIQFTDLQRRIGNGQRQSEGNKPNALSIVHARGNDGFYFQNFYEQELQRSKKGVRVRISVRDTGEVDFETLDPQEGISWFLQIDGLLSLGLCILLALCASLYIWKVPWPDVQRTRVSSESEAQTDEKFDGLLEKEKNMEAGVQDGTAVYVSRYLMDFKHLQCLGRGGFGVVFEAKNKVDDCHYAIKRIRMPNRPHAREKVLREVKALAKLEHPGVVRYFNAWMESPSLSWQEEHDRHWIRDCSSVAIWSSGNPVVEKQPMPVQQTTQGQSSRSIVLPDDKIAVVYSSPFPATESDLSLHQPVCPPCHTKHPSASNGDSMLMDKMGTHHSLKDDSSNFNILDSSVVNRSDSDSLEIVFEDSRPLNATEASVTGEHFTQQRNATKGSVRNHSSTNPNCSSCLPAENDAVLSTQAPERLFSSLSYSADQRTDVPSPSRTQPSHYLYIQMQLCQKENLKDWLNSRTNLADRPRSECLAIFKQIVGTVHFLHTSGLMHRDLKPSNIFFSLDGVVKIGDFGLVTAMDHEEDESETTSLSSLPAEAYHTGRVGTTLYMSPEQLAGKVYSHKVDIYSMGLILFELLCPFSTQMERIQTLSDVRKRIFPEHFVASNHDEYILMKELLCHDPALRPEAEQIVKAVSFSSPQNSSFAIRQRSLTRSASGSKAHSPSLT</sequence>
<dbReference type="InterPro" id="IPR017441">
    <property type="entry name" value="Protein_kinase_ATP_BS"/>
</dbReference>
<evidence type="ECO:0000313" key="23">
    <source>
        <dbReference type="Ensembl" id="ENSEBUP00000025753.1"/>
    </source>
</evidence>
<dbReference type="Ensembl" id="ENSEBUT00000026328.1">
    <property type="protein sequence ID" value="ENSEBUP00000025753.1"/>
    <property type="gene ID" value="ENSEBUG00000015863.1"/>
</dbReference>
<dbReference type="InterPro" id="IPR011009">
    <property type="entry name" value="Kinase-like_dom_sf"/>
</dbReference>
<keyword evidence="15" id="KW-0472">Membrane</keyword>
<keyword evidence="24" id="KW-1185">Reference proteome</keyword>
<keyword evidence="13" id="KW-1133">Transmembrane helix</keyword>
<keyword evidence="14" id="KW-0346">Stress response</keyword>
<dbReference type="PANTHER" id="PTHR11042:SF166">
    <property type="entry name" value="EUKARYOTIC TRANSLATION INITIATION FACTOR 2-ALPHA KINASE 3"/>
    <property type="match status" value="1"/>
</dbReference>
<evidence type="ECO:0000256" key="10">
    <source>
        <dbReference type="ARBA" id="ARBA00022824"/>
    </source>
</evidence>
<reference evidence="23" key="1">
    <citation type="submission" date="2025-08" db="UniProtKB">
        <authorList>
            <consortium name="Ensembl"/>
        </authorList>
    </citation>
    <scope>IDENTIFICATION</scope>
</reference>
<keyword evidence="16" id="KW-0325">Glycoprotein</keyword>
<dbReference type="Proteomes" id="UP000694388">
    <property type="component" value="Unplaced"/>
</dbReference>
<dbReference type="GO" id="GO:0005524">
    <property type="term" value="F:ATP binding"/>
    <property type="evidence" value="ECO:0007669"/>
    <property type="project" value="UniProtKB-UniRule"/>
</dbReference>
<evidence type="ECO:0000256" key="1">
    <source>
        <dbReference type="ARBA" id="ARBA00004115"/>
    </source>
</evidence>
<evidence type="ECO:0000256" key="5">
    <source>
        <dbReference type="ARBA" id="ARBA00022679"/>
    </source>
</evidence>
<evidence type="ECO:0000256" key="19">
    <source>
        <dbReference type="ARBA" id="ARBA00041500"/>
    </source>
</evidence>
<comment type="subcellular location">
    <subcellularLocation>
        <location evidence="1">Endoplasmic reticulum membrane</location>
        <topology evidence="1">Single-pass type I membrane protein</topology>
    </subcellularLocation>
</comment>
<evidence type="ECO:0000256" key="4">
    <source>
        <dbReference type="ARBA" id="ARBA00022553"/>
    </source>
</evidence>
<keyword evidence="10" id="KW-0256">Endoplasmic reticulum</keyword>
<evidence type="ECO:0000259" key="22">
    <source>
        <dbReference type="PROSITE" id="PS50011"/>
    </source>
</evidence>